<proteinExistence type="predicted"/>
<reference evidence="1" key="1">
    <citation type="submission" date="2018-06" db="EMBL/GenBank/DDBJ databases">
        <authorList>
            <person name="Zhirakovskaya E."/>
        </authorList>
    </citation>
    <scope>NUCLEOTIDE SEQUENCE</scope>
</reference>
<gene>
    <name evidence="1" type="ORF">MNBD_NITROSPINAE02-2174</name>
</gene>
<protein>
    <submittedName>
        <fullName evidence="1">Uncharacterized protein</fullName>
    </submittedName>
</protein>
<dbReference type="EMBL" id="UOGE01000048">
    <property type="protein sequence ID" value="VAX19805.1"/>
    <property type="molecule type" value="Genomic_DNA"/>
</dbReference>
<evidence type="ECO:0000313" key="1">
    <source>
        <dbReference type="EMBL" id="VAX19805.1"/>
    </source>
</evidence>
<organism evidence="1">
    <name type="scientific">hydrothermal vent metagenome</name>
    <dbReference type="NCBI Taxonomy" id="652676"/>
    <lineage>
        <taxon>unclassified sequences</taxon>
        <taxon>metagenomes</taxon>
        <taxon>ecological metagenomes</taxon>
    </lineage>
</organism>
<dbReference type="AlphaFoldDB" id="A0A3B1CLR0"/>
<accession>A0A3B1CLR0</accession>
<sequence>MVTKYAVGFLLIGAILAAGVNSPAYGFGAAQQIKPAYVDRNQGFVYFIVLNKWEHTISNLFGWVYGHGNAPAAYLVNNPNQEGIKVSIGPHAPGTLALYRFQVPERYIFFPQFALLVMDKGLFHPRVIPNG</sequence>
<name>A0A3B1CLR0_9ZZZZ</name>